<proteinExistence type="predicted"/>
<reference evidence="1" key="2">
    <citation type="journal article" date="2021" name="PeerJ">
        <title>Extensive microbial diversity within the chicken gut microbiome revealed by metagenomics and culture.</title>
        <authorList>
            <person name="Gilroy R."/>
            <person name="Ravi A."/>
            <person name="Getino M."/>
            <person name="Pursley I."/>
            <person name="Horton D.L."/>
            <person name="Alikhan N.F."/>
            <person name="Baker D."/>
            <person name="Gharbi K."/>
            <person name="Hall N."/>
            <person name="Watson M."/>
            <person name="Adriaenssens E.M."/>
            <person name="Foster-Nyarko E."/>
            <person name="Jarju S."/>
            <person name="Secka A."/>
            <person name="Antonio M."/>
            <person name="Oren A."/>
            <person name="Chaudhuri R.R."/>
            <person name="La Ragione R."/>
            <person name="Hildebrand F."/>
            <person name="Pallen M.J."/>
        </authorList>
    </citation>
    <scope>NUCLEOTIDE SEQUENCE</scope>
    <source>
        <strain evidence="1">10532</strain>
    </source>
</reference>
<organism evidence="1 2">
    <name type="scientific">Candidatus Gallitreponema excrementavium</name>
    <dbReference type="NCBI Taxonomy" id="2840840"/>
    <lineage>
        <taxon>Bacteria</taxon>
        <taxon>Pseudomonadati</taxon>
        <taxon>Spirochaetota</taxon>
        <taxon>Spirochaetia</taxon>
        <taxon>Spirochaetales</taxon>
        <taxon>Candidatus Gallitreponema</taxon>
    </lineage>
</organism>
<dbReference type="GO" id="GO:1990281">
    <property type="term" value="C:efflux pump complex"/>
    <property type="evidence" value="ECO:0007669"/>
    <property type="project" value="TreeGrafter"/>
</dbReference>
<evidence type="ECO:0000313" key="1">
    <source>
        <dbReference type="EMBL" id="MBO8458222.1"/>
    </source>
</evidence>
<dbReference type="SUPFAM" id="SSF111369">
    <property type="entry name" value="HlyD-like secretion proteins"/>
    <property type="match status" value="1"/>
</dbReference>
<dbReference type="PANTHER" id="PTHR30469:SF33">
    <property type="entry name" value="SLR1207 PROTEIN"/>
    <property type="match status" value="1"/>
</dbReference>
<evidence type="ECO:0000313" key="2">
    <source>
        <dbReference type="Proteomes" id="UP000823638"/>
    </source>
</evidence>
<reference evidence="1" key="1">
    <citation type="submission" date="2020-10" db="EMBL/GenBank/DDBJ databases">
        <authorList>
            <person name="Gilroy R."/>
        </authorList>
    </citation>
    <scope>NUCLEOTIDE SEQUENCE</scope>
    <source>
        <strain evidence="1">10532</strain>
    </source>
</reference>
<dbReference type="AlphaFoldDB" id="A0A9D9N2R5"/>
<dbReference type="Proteomes" id="UP000823638">
    <property type="component" value="Unassembled WGS sequence"/>
</dbReference>
<dbReference type="Gene3D" id="1.10.287.470">
    <property type="entry name" value="Helix hairpin bin"/>
    <property type="match status" value="1"/>
</dbReference>
<dbReference type="Gene3D" id="2.40.50.100">
    <property type="match status" value="1"/>
</dbReference>
<name>A0A9D9N2R5_9SPIR</name>
<protein>
    <submittedName>
        <fullName evidence="1">HlyD family efflux transporter periplasmic adaptor subunit</fullName>
    </submittedName>
</protein>
<sequence length="322" mass="35550">MKKSVLLLVIPVVLVVVLIIVFVSVKANSPGKSEESILTVFSETYENIIDISGNIEAADEQYIYAAADGTIEKINFEEGDNVKKGDIVLVMDDIEQQYNIANLEYQIEQKKISGSPKEIELLNLQKKVLEKNLQDRHQAARFDGIIAELSVSEGDYVEAKDKLVTIINRAYLKATVEVAEVDSTRLALNQKVNFTFPAYDKPVVGYVSYFPSVGTITTRGATVIKTEVRIDNPPPEILTGFSFSGTITVTEPVKLILLDKRGIISQGGENFALRLSDSGDFEKIKVEVEPYGKDYVKILSGLKEGDKVQLSALKSGKRPDIT</sequence>
<gene>
    <name evidence="1" type="ORF">IAA81_08375</name>
</gene>
<comment type="caution">
    <text evidence="1">The sequence shown here is derived from an EMBL/GenBank/DDBJ whole genome shotgun (WGS) entry which is preliminary data.</text>
</comment>
<accession>A0A9D9N2R5</accession>
<dbReference type="Gene3D" id="2.40.420.20">
    <property type="match status" value="1"/>
</dbReference>
<dbReference type="EMBL" id="JADIMM010000095">
    <property type="protein sequence ID" value="MBO8458222.1"/>
    <property type="molecule type" value="Genomic_DNA"/>
</dbReference>
<dbReference type="PANTHER" id="PTHR30469">
    <property type="entry name" value="MULTIDRUG RESISTANCE PROTEIN MDTA"/>
    <property type="match status" value="1"/>
</dbReference>
<dbReference type="Gene3D" id="2.40.30.170">
    <property type="match status" value="1"/>
</dbReference>
<dbReference type="GO" id="GO:0015562">
    <property type="term" value="F:efflux transmembrane transporter activity"/>
    <property type="evidence" value="ECO:0007669"/>
    <property type="project" value="TreeGrafter"/>
</dbReference>